<proteinExistence type="predicted"/>
<dbReference type="Proteomes" id="UP000500930">
    <property type="component" value="Chromosome"/>
</dbReference>
<gene>
    <name evidence="1" type="ORF">ANPL_02745</name>
</gene>
<name>A0A858PYD4_9RICK</name>
<dbReference type="AlphaFoldDB" id="A0A858PYD4"/>
<dbReference type="RefSeq" id="WP_169193248.1">
    <property type="nucleotide sequence ID" value="NZ_CP046391.1"/>
</dbReference>
<sequence length="494" mass="56612">MRIVEHHPVHTHSGNKNAYEDPAKVVMGASSTLSDKKLSHGQLIKVLRSLLTRSREVTAAILKESTRSHYYDDDCSKQRRICCAYGNTTIVLENIAELLTQKRAFMDQELREFYWEMCLYRLYVTLDDVGRFLDQKILQIEVDLMYWHAEQVLVLIVNAIDLIQTHAFEDESPQRKKEYGESSAFYSKTTQMLEVVNRAVNRLRLKNETHMTNLTMIYRTAGELNVLHKLVRGAEFFALWPSETGVLQDLIGKRLGVLTAQLSLIMSPRFEKREGRNVLLCQVANTTLFCYEIAAYRAIDCYPPAQPHDENHSLAFSLIENISLALETSICSSDQQESPEQNRAARLDMIRKISRVCNVIYAAITSYYKQLLLQEILRSEAEMTGYNSCLDELESALQKVRNIRSQAATLSDVTNKNLQTLEESLTKSGRLCASTMQNEALFTKNGHCFRNLFNEELSVLSYFYTADNTSPSTLLDSIEEEMYLQGRGWELELI</sequence>
<protein>
    <submittedName>
        <fullName evidence="1">Uncharacterized protein</fullName>
    </submittedName>
</protein>
<dbReference type="KEGG" id="aplt:ANPL_02745"/>
<evidence type="ECO:0000313" key="2">
    <source>
        <dbReference type="Proteomes" id="UP000500930"/>
    </source>
</evidence>
<dbReference type="EMBL" id="CP046391">
    <property type="protein sequence ID" value="QJC27611.1"/>
    <property type="molecule type" value="Genomic_DNA"/>
</dbReference>
<organism evidence="1 2">
    <name type="scientific">Anaplasma platys</name>
    <dbReference type="NCBI Taxonomy" id="949"/>
    <lineage>
        <taxon>Bacteria</taxon>
        <taxon>Pseudomonadati</taxon>
        <taxon>Pseudomonadota</taxon>
        <taxon>Alphaproteobacteria</taxon>
        <taxon>Rickettsiales</taxon>
        <taxon>Anaplasmataceae</taxon>
        <taxon>Anaplasma</taxon>
    </lineage>
</organism>
<keyword evidence="2" id="KW-1185">Reference proteome</keyword>
<accession>A0A858PYD4</accession>
<reference evidence="1 2" key="1">
    <citation type="journal article" date="2020" name="Pathogens">
        <title>First Whole Genome Sequence of Anaplasma platys, an Obligate Intracellular Rickettsial Pathogen of Dogs.</title>
        <authorList>
            <person name="Llanes A."/>
            <person name="Rajeev S."/>
        </authorList>
    </citation>
    <scope>NUCLEOTIDE SEQUENCE [LARGE SCALE GENOMIC DNA]</scope>
    <source>
        <strain evidence="1 2">S3</strain>
    </source>
</reference>
<evidence type="ECO:0000313" key="1">
    <source>
        <dbReference type="EMBL" id="QJC27611.1"/>
    </source>
</evidence>